<dbReference type="GO" id="GO:0017000">
    <property type="term" value="P:antibiotic biosynthetic process"/>
    <property type="evidence" value="ECO:0007669"/>
    <property type="project" value="UniProtKB-ARBA"/>
</dbReference>
<dbReference type="Proteomes" id="UP000517694">
    <property type="component" value="Unassembled WGS sequence"/>
</dbReference>
<dbReference type="Pfam" id="PF08421">
    <property type="entry name" value="Methyltransf_13"/>
    <property type="match status" value="1"/>
</dbReference>
<comment type="caution">
    <text evidence="3">The sequence shown here is derived from an EMBL/GenBank/DDBJ whole genome shotgun (WGS) entry which is preliminary data.</text>
</comment>
<organism evidence="3 4">
    <name type="scientific">Streptomyces mexicanus</name>
    <dbReference type="NCBI Taxonomy" id="178566"/>
    <lineage>
        <taxon>Bacteria</taxon>
        <taxon>Bacillati</taxon>
        <taxon>Actinomycetota</taxon>
        <taxon>Actinomycetes</taxon>
        <taxon>Kitasatosporales</taxon>
        <taxon>Streptomycetaceae</taxon>
        <taxon>Streptomyces</taxon>
    </lineage>
</organism>
<evidence type="ECO:0000259" key="1">
    <source>
        <dbReference type="Pfam" id="PF08421"/>
    </source>
</evidence>
<evidence type="ECO:0000313" key="4">
    <source>
        <dbReference type="Proteomes" id="UP000517694"/>
    </source>
</evidence>
<dbReference type="Gene3D" id="3.40.50.720">
    <property type="entry name" value="NAD(P)-binding Rossmann-like Domain"/>
    <property type="match status" value="1"/>
</dbReference>
<dbReference type="PANTHER" id="PTHR43861:SF5">
    <property type="entry name" value="BLL5978 PROTEIN"/>
    <property type="match status" value="1"/>
</dbReference>
<accession>A0A7X1I6P1</accession>
<dbReference type="GO" id="GO:0032259">
    <property type="term" value="P:methylation"/>
    <property type="evidence" value="ECO:0007669"/>
    <property type="project" value="UniProtKB-KW"/>
</dbReference>
<dbReference type="RefSeq" id="WP_185948438.1">
    <property type="nucleotide sequence ID" value="NZ_JACMHY010000021.1"/>
</dbReference>
<dbReference type="SUPFAM" id="SSF53335">
    <property type="entry name" value="S-adenosyl-L-methionine-dependent methyltransferases"/>
    <property type="match status" value="1"/>
</dbReference>
<gene>
    <name evidence="3" type="ORF">H1R13_33960</name>
</gene>
<dbReference type="PANTHER" id="PTHR43861">
    <property type="entry name" value="TRANS-ACONITATE 2-METHYLTRANSFERASE-RELATED"/>
    <property type="match status" value="1"/>
</dbReference>
<keyword evidence="3" id="KW-0808">Transferase</keyword>
<evidence type="ECO:0000313" key="3">
    <source>
        <dbReference type="EMBL" id="MBC2869779.1"/>
    </source>
</evidence>
<dbReference type="InterPro" id="IPR038576">
    <property type="entry name" value="Methyltransf_Zn-bd_dom_put_sf"/>
</dbReference>
<dbReference type="InterPro" id="IPR013691">
    <property type="entry name" value="MeTrfase_14"/>
</dbReference>
<proteinExistence type="predicted"/>
<feature type="domain" description="C-methyltransferase" evidence="2">
    <location>
        <begin position="253"/>
        <end position="412"/>
    </location>
</feature>
<dbReference type="CDD" id="cd02440">
    <property type="entry name" value="AdoMet_MTases"/>
    <property type="match status" value="1"/>
</dbReference>
<dbReference type="Pfam" id="PF13489">
    <property type="entry name" value="Methyltransf_23"/>
    <property type="match status" value="1"/>
</dbReference>
<dbReference type="EMBL" id="JACMHY010000021">
    <property type="protein sequence ID" value="MBC2869779.1"/>
    <property type="molecule type" value="Genomic_DNA"/>
</dbReference>
<dbReference type="Gene3D" id="3.40.50.150">
    <property type="entry name" value="Vaccinia Virus protein VP39"/>
    <property type="match status" value="1"/>
</dbReference>
<name>A0A7X1I6P1_9ACTN</name>
<dbReference type="AlphaFoldDB" id="A0A7X1I6P1"/>
<dbReference type="GO" id="GO:0008168">
    <property type="term" value="F:methyltransferase activity"/>
    <property type="evidence" value="ECO:0007669"/>
    <property type="project" value="UniProtKB-KW"/>
</dbReference>
<dbReference type="Gene3D" id="6.10.250.3100">
    <property type="match status" value="1"/>
</dbReference>
<dbReference type="Pfam" id="PF08484">
    <property type="entry name" value="Methyltransf_14"/>
    <property type="match status" value="1"/>
</dbReference>
<dbReference type="InterPro" id="IPR013630">
    <property type="entry name" value="Methyltransf_Zn-bd_dom_put"/>
</dbReference>
<keyword evidence="3" id="KW-0489">Methyltransferase</keyword>
<reference evidence="3 4" key="1">
    <citation type="submission" date="2020-08" db="EMBL/GenBank/DDBJ databases">
        <title>Whole-Genome Sequence of French Clinical Streptomyces mexicanus Strain Q0842.</title>
        <authorList>
            <person name="Boxberger M."/>
            <person name="La Scola B."/>
        </authorList>
    </citation>
    <scope>NUCLEOTIDE SEQUENCE [LARGE SCALE GENOMIC DNA]</scope>
    <source>
        <strain evidence="3 4">Marseille-Q0842</strain>
    </source>
</reference>
<evidence type="ECO:0000259" key="2">
    <source>
        <dbReference type="Pfam" id="PF08484"/>
    </source>
</evidence>
<protein>
    <submittedName>
        <fullName evidence="3">Class I SAM-dependent methyltransferase</fullName>
    </submittedName>
</protein>
<dbReference type="Gene3D" id="6.20.50.110">
    <property type="entry name" value="Methyltransferase, zinc-binding domain"/>
    <property type="match status" value="1"/>
</dbReference>
<dbReference type="InterPro" id="IPR029063">
    <property type="entry name" value="SAM-dependent_MTases_sf"/>
</dbReference>
<sequence length="417" mass="44454">MSTHPPAAAGTCLLCGSATALEDVLALRPTPPANALAPTAEEARHATRFPLRLVRCSACTHVQLADLVDRDLLFRDYRYATGAAPGLVRHYAALARTLVARHRLPPGAVVVEIGSNDGTLLRAFAAAGLRVLGVDPAADLARQAEASGVPTHATHFDARVAEKIHAEQGPADLVLANNVLAHVGDLGSTLRGIRLLLKPTAHAVVEVAHLLPMALGGMYEFVYHEHMSYFSLHALRTAAEREGLCVVDVEEIPTQGGSLRCRLRPADAVRPADVAPAVGELLRREEAAGVTDGALMSEFAVRTRRVNTALRDVVHGLRDRGRRLAGYGASARAVTLMAQAGIDDTIDFIVDDNPRKHGLYVPGSGVPVLPGGSLDRAGTDYCVLFAWNFREDIVAGLTDFVRAGGMFVVPFPRLTVE</sequence>
<keyword evidence="4" id="KW-1185">Reference proteome</keyword>
<feature type="domain" description="Methyltransferase putative zinc binding" evidence="1">
    <location>
        <begin position="12"/>
        <end position="74"/>
    </location>
</feature>